<evidence type="ECO:0000256" key="1">
    <source>
        <dbReference type="ARBA" id="ARBA00006484"/>
    </source>
</evidence>
<dbReference type="PRINTS" id="PR00080">
    <property type="entry name" value="SDRFAMILY"/>
</dbReference>
<dbReference type="PRINTS" id="PR00081">
    <property type="entry name" value="GDHRDH"/>
</dbReference>
<dbReference type="InterPro" id="IPR002347">
    <property type="entry name" value="SDR_fam"/>
</dbReference>
<dbReference type="RefSeq" id="WP_019404432.1">
    <property type="nucleotide sequence ID" value="NZ_JACIEN010000003.1"/>
</dbReference>
<gene>
    <name evidence="2" type="ORF">GGR16_002905</name>
</gene>
<reference evidence="2 3" key="1">
    <citation type="submission" date="2020-08" db="EMBL/GenBank/DDBJ databases">
        <title>Genomic Encyclopedia of Type Strains, Phase IV (KMG-IV): sequencing the most valuable type-strain genomes for metagenomic binning, comparative biology and taxonomic classification.</title>
        <authorList>
            <person name="Goeker M."/>
        </authorList>
    </citation>
    <scope>NUCLEOTIDE SEQUENCE [LARGE SCALE GENOMIC DNA]</scope>
    <source>
        <strain evidence="2 3">DSM 103737</strain>
    </source>
</reference>
<keyword evidence="3" id="KW-1185">Reference proteome</keyword>
<protein>
    <submittedName>
        <fullName evidence="2">NAD(P)-dependent dehydrogenase (Short-subunit alcohol dehydrogenase family)</fullName>
    </submittedName>
</protein>
<evidence type="ECO:0000313" key="2">
    <source>
        <dbReference type="EMBL" id="MBB4017871.1"/>
    </source>
</evidence>
<dbReference type="Gene3D" id="3.40.50.720">
    <property type="entry name" value="NAD(P)-binding Rossmann-like Domain"/>
    <property type="match status" value="1"/>
</dbReference>
<dbReference type="SUPFAM" id="SSF51735">
    <property type="entry name" value="NAD(P)-binding Rossmann-fold domains"/>
    <property type="match status" value="1"/>
</dbReference>
<dbReference type="GO" id="GO:0016616">
    <property type="term" value="F:oxidoreductase activity, acting on the CH-OH group of donors, NAD or NADP as acceptor"/>
    <property type="evidence" value="ECO:0007669"/>
    <property type="project" value="TreeGrafter"/>
</dbReference>
<organism evidence="2 3">
    <name type="scientific">Chelatococcus caeni</name>
    <dbReference type="NCBI Taxonomy" id="1348468"/>
    <lineage>
        <taxon>Bacteria</taxon>
        <taxon>Pseudomonadati</taxon>
        <taxon>Pseudomonadota</taxon>
        <taxon>Alphaproteobacteria</taxon>
        <taxon>Hyphomicrobiales</taxon>
        <taxon>Chelatococcaceae</taxon>
        <taxon>Chelatococcus</taxon>
    </lineage>
</organism>
<dbReference type="FunFam" id="3.40.50.720:FF:000084">
    <property type="entry name" value="Short-chain dehydrogenase reductase"/>
    <property type="match status" value="1"/>
</dbReference>
<dbReference type="InterPro" id="IPR036291">
    <property type="entry name" value="NAD(P)-bd_dom_sf"/>
</dbReference>
<comment type="similarity">
    <text evidence="1">Belongs to the short-chain dehydrogenases/reductases (SDR) family.</text>
</comment>
<dbReference type="PROSITE" id="PS00061">
    <property type="entry name" value="ADH_SHORT"/>
    <property type="match status" value="1"/>
</dbReference>
<accession>A0A840BWI7</accession>
<proteinExistence type="inferred from homology"/>
<dbReference type="PANTHER" id="PTHR42760">
    <property type="entry name" value="SHORT-CHAIN DEHYDROGENASES/REDUCTASES FAMILY MEMBER"/>
    <property type="match status" value="1"/>
</dbReference>
<dbReference type="InterPro" id="IPR020904">
    <property type="entry name" value="Sc_DH/Rdtase_CS"/>
</dbReference>
<evidence type="ECO:0000313" key="3">
    <source>
        <dbReference type="Proteomes" id="UP000577362"/>
    </source>
</evidence>
<dbReference type="EMBL" id="JACIEN010000003">
    <property type="protein sequence ID" value="MBB4017871.1"/>
    <property type="molecule type" value="Genomic_DNA"/>
</dbReference>
<comment type="caution">
    <text evidence="2">The sequence shown here is derived from an EMBL/GenBank/DDBJ whole genome shotgun (WGS) entry which is preliminary data.</text>
</comment>
<dbReference type="AlphaFoldDB" id="A0A840BWI7"/>
<dbReference type="PANTHER" id="PTHR42760:SF40">
    <property type="entry name" value="3-OXOACYL-[ACYL-CARRIER-PROTEIN] REDUCTASE, CHLOROPLASTIC"/>
    <property type="match status" value="1"/>
</dbReference>
<dbReference type="GO" id="GO:0030497">
    <property type="term" value="P:fatty acid elongation"/>
    <property type="evidence" value="ECO:0007669"/>
    <property type="project" value="TreeGrafter"/>
</dbReference>
<sequence>MTATTPGSGPAITQAFAADLFAGRSVLVTGGTSGIGLGCARAFAALGARVVATGATAAECERAVETGGERLTFVPLDVRDNEAISGLLAGFERLDVLVNAAGVIRRDVEFEPEAFADVVDINLNGTMRMCAGAKAKLAQSGGAIVNVASMLSFFGGPRVPAYSASKGGIAQLTKSLAAAWAAEGIRVNAVAPGWIATPLTETLQKDKERSGAILSRTPMGRWGTPEEVAGGAVFLASPAARFITGAILAIDGGYLTV</sequence>
<dbReference type="Proteomes" id="UP000577362">
    <property type="component" value="Unassembled WGS sequence"/>
</dbReference>
<name>A0A840BWI7_9HYPH</name>
<dbReference type="Pfam" id="PF13561">
    <property type="entry name" value="adh_short_C2"/>
    <property type="match status" value="1"/>
</dbReference>